<dbReference type="Gene3D" id="2.60.120.650">
    <property type="entry name" value="Cupin"/>
    <property type="match status" value="1"/>
</dbReference>
<dbReference type="GO" id="GO:0046872">
    <property type="term" value="F:metal ion binding"/>
    <property type="evidence" value="ECO:0007669"/>
    <property type="project" value="UniProtKB-KW"/>
</dbReference>
<gene>
    <name evidence="5" type="ORF">J4573_05990</name>
</gene>
<evidence type="ECO:0000256" key="1">
    <source>
        <dbReference type="ARBA" id="ARBA00001954"/>
    </source>
</evidence>
<dbReference type="Pfam" id="PF08007">
    <property type="entry name" value="JmjC_2"/>
    <property type="match status" value="1"/>
</dbReference>
<organism evidence="5 6">
    <name type="scientific">Actinomadura barringtoniae</name>
    <dbReference type="NCBI Taxonomy" id="1427535"/>
    <lineage>
        <taxon>Bacteria</taxon>
        <taxon>Bacillati</taxon>
        <taxon>Actinomycetota</taxon>
        <taxon>Actinomycetes</taxon>
        <taxon>Streptosporangiales</taxon>
        <taxon>Thermomonosporaceae</taxon>
        <taxon>Actinomadura</taxon>
    </lineage>
</organism>
<evidence type="ECO:0000256" key="2">
    <source>
        <dbReference type="ARBA" id="ARBA00022723"/>
    </source>
</evidence>
<comment type="cofactor">
    <cofactor evidence="1">
        <name>Fe(2+)</name>
        <dbReference type="ChEBI" id="CHEBI:29033"/>
    </cofactor>
</comment>
<feature type="domain" description="JmjC" evidence="4">
    <location>
        <begin position="85"/>
        <end position="249"/>
    </location>
</feature>
<keyword evidence="6" id="KW-1185">Reference proteome</keyword>
<dbReference type="PANTHER" id="PTHR13096">
    <property type="entry name" value="MINA53 MYC INDUCED NUCLEAR ANTIGEN"/>
    <property type="match status" value="1"/>
</dbReference>
<comment type="caution">
    <text evidence="5">The sequence shown here is derived from an EMBL/GenBank/DDBJ whole genome shotgun (WGS) entry which is preliminary data.</text>
</comment>
<dbReference type="PROSITE" id="PS51184">
    <property type="entry name" value="JMJC"/>
    <property type="match status" value="1"/>
</dbReference>
<evidence type="ECO:0000259" key="4">
    <source>
        <dbReference type="PROSITE" id="PS51184"/>
    </source>
</evidence>
<dbReference type="InterPro" id="IPR003347">
    <property type="entry name" value="JmjC_dom"/>
</dbReference>
<accession>A0A939T2I0</accession>
<dbReference type="SUPFAM" id="SSF51197">
    <property type="entry name" value="Clavaminate synthase-like"/>
    <property type="match status" value="1"/>
</dbReference>
<evidence type="ECO:0000256" key="3">
    <source>
        <dbReference type="ARBA" id="ARBA00023004"/>
    </source>
</evidence>
<dbReference type="EMBL" id="JAGEOJ010000002">
    <property type="protein sequence ID" value="MBO2446633.1"/>
    <property type="molecule type" value="Genomic_DNA"/>
</dbReference>
<sequence>MTAPFRSFSRSLTVERLLHPITGDDFFSEYWENRPLLINRNDARHFHGLPGVDEVDELITATTSGRVRSSDDQFLVRSEGDGHASRRDVPLNDHGIPDIQDVYRAYHDGYSIVVNRIHRRSAAVADLCRSLEAAFHHRVGVNLYFTPRSGQGFAPHTDDHDVFILQLHGMKEWHVGTPENDLPLPAMKESSPPLADFEKFILHAGDTLYLPRGFPHEAVTGASSSLHLTVGIHVYRWADLLSEALTLLAAEDVDLRAALPPGFLDGPLPASHAADLADRLAKVLADATFTERAKTSLGTSLLATPKAAAHSQFRSLDALAALTETAVVSRSPGMLCRVRFTAHDATLEFAGNYVSGPAFLVPAFTHIAEHERFAIRDLPGDLSGDDRLDLVGRLISEGLLQHESEKP</sequence>
<protein>
    <recommendedName>
        <fullName evidence="4">JmjC domain-containing protein</fullName>
    </recommendedName>
</protein>
<evidence type="ECO:0000313" key="5">
    <source>
        <dbReference type="EMBL" id="MBO2446633.1"/>
    </source>
</evidence>
<dbReference type="InterPro" id="IPR039994">
    <property type="entry name" value="NO66-like"/>
</dbReference>
<dbReference type="PANTHER" id="PTHR13096:SF8">
    <property type="entry name" value="RIBOSOMAL OXYGENASE 1"/>
    <property type="match status" value="1"/>
</dbReference>
<dbReference type="Proteomes" id="UP000669179">
    <property type="component" value="Unassembled WGS sequence"/>
</dbReference>
<reference evidence="5" key="1">
    <citation type="submission" date="2021-03" db="EMBL/GenBank/DDBJ databases">
        <authorList>
            <person name="Kanchanasin P."/>
            <person name="Saeng-In P."/>
            <person name="Phongsopitanun W."/>
            <person name="Yuki M."/>
            <person name="Kudo T."/>
            <person name="Ohkuma M."/>
            <person name="Tanasupawat S."/>
        </authorList>
    </citation>
    <scope>NUCLEOTIDE SEQUENCE</scope>
    <source>
        <strain evidence="5">GKU 128</strain>
    </source>
</reference>
<keyword evidence="3" id="KW-0408">Iron</keyword>
<evidence type="ECO:0000313" key="6">
    <source>
        <dbReference type="Proteomes" id="UP000669179"/>
    </source>
</evidence>
<proteinExistence type="predicted"/>
<dbReference type="AlphaFoldDB" id="A0A939T2I0"/>
<name>A0A939T2I0_9ACTN</name>
<keyword evidence="2" id="KW-0479">Metal-binding</keyword>